<dbReference type="PANTHER" id="PTHR30249:SF0">
    <property type="entry name" value="PLASTIDAL GLYCOLATE_GLYCERATE TRANSLOCATOR 1, CHLOROPLASTIC"/>
    <property type="match status" value="1"/>
</dbReference>
<evidence type="ECO:0000313" key="6">
    <source>
        <dbReference type="EMBL" id="XBP72397.1"/>
    </source>
</evidence>
<protein>
    <submittedName>
        <fullName evidence="6">LrgB family protein</fullName>
    </submittedName>
</protein>
<dbReference type="InterPro" id="IPR007300">
    <property type="entry name" value="CidB/LrgB"/>
</dbReference>
<dbReference type="AlphaFoldDB" id="A0AAU7LXS2"/>
<name>A0AAU7LXS2_9BURK</name>
<evidence type="ECO:0000256" key="5">
    <source>
        <dbReference type="SAM" id="Phobius"/>
    </source>
</evidence>
<geneLocation type="plasmid" evidence="6">
    <name>p1</name>
</geneLocation>
<evidence type="ECO:0000256" key="3">
    <source>
        <dbReference type="ARBA" id="ARBA00022989"/>
    </source>
</evidence>
<keyword evidence="2 5" id="KW-0812">Transmembrane</keyword>
<reference evidence="6" key="1">
    <citation type="submission" date="2024-05" db="EMBL/GenBank/DDBJ databases">
        <authorList>
            <person name="Bunk B."/>
            <person name="Swiderski J."/>
            <person name="Sproer C."/>
            <person name="Thiel V."/>
        </authorList>
    </citation>
    <scope>NUCLEOTIDE SEQUENCE</scope>
    <source>
        <strain evidence="6">DSM 17735</strain>
        <plasmid evidence="6">p1</plasmid>
    </source>
</reference>
<keyword evidence="4 5" id="KW-0472">Membrane</keyword>
<comment type="subcellular location">
    <subcellularLocation>
        <location evidence="1">Membrane</location>
        <topology evidence="1">Multi-pass membrane protein</topology>
    </subcellularLocation>
</comment>
<proteinExistence type="predicted"/>
<feature type="transmembrane region" description="Helical" evidence="5">
    <location>
        <begin position="212"/>
        <end position="238"/>
    </location>
</feature>
<dbReference type="RefSeq" id="WP_349281935.1">
    <property type="nucleotide sequence ID" value="NZ_CBCSCU010000069.1"/>
</dbReference>
<organism evidence="6">
    <name type="scientific">Polaromonas hydrogenivorans</name>
    <dbReference type="NCBI Taxonomy" id="335476"/>
    <lineage>
        <taxon>Bacteria</taxon>
        <taxon>Pseudomonadati</taxon>
        <taxon>Pseudomonadota</taxon>
        <taxon>Betaproteobacteria</taxon>
        <taxon>Burkholderiales</taxon>
        <taxon>Comamonadaceae</taxon>
        <taxon>Polaromonas</taxon>
    </lineage>
</organism>
<feature type="transmembrane region" description="Helical" evidence="5">
    <location>
        <begin position="155"/>
        <end position="174"/>
    </location>
</feature>
<dbReference type="EMBL" id="CP157676">
    <property type="protein sequence ID" value="XBP72397.1"/>
    <property type="molecule type" value="Genomic_DNA"/>
</dbReference>
<feature type="transmembrane region" description="Helical" evidence="5">
    <location>
        <begin position="17"/>
        <end position="35"/>
    </location>
</feature>
<evidence type="ECO:0000256" key="1">
    <source>
        <dbReference type="ARBA" id="ARBA00004141"/>
    </source>
</evidence>
<sequence length="245" mass="25291">MISSLSGIWVFLAKSPLLWLTLTLLVYLAAVWLYRRSGASPFLIPVLTAVSSLIGILMLSGTPYPTYFEGAKFIHFLIGPATVALAIPLYGQLERLKQIWLPVGVALLAGSVAAILSATLIAWALGGSLETLMSLAPKSATMPIAMAVAERLGGLPSLAAAAVAVTGITGTIMARPLLNALRIDDPAVRGFAVGITAHAIGTARALQVHETAGAFAALAMGLNGIATALLMPLVVGLLKMMGVVP</sequence>
<feature type="transmembrane region" description="Helical" evidence="5">
    <location>
        <begin position="103"/>
        <end position="125"/>
    </location>
</feature>
<feature type="transmembrane region" description="Helical" evidence="5">
    <location>
        <begin position="186"/>
        <end position="206"/>
    </location>
</feature>
<feature type="transmembrane region" description="Helical" evidence="5">
    <location>
        <begin position="73"/>
        <end position="91"/>
    </location>
</feature>
<dbReference type="Pfam" id="PF04172">
    <property type="entry name" value="LrgB"/>
    <property type="match status" value="1"/>
</dbReference>
<gene>
    <name evidence="6" type="ORF">ABLV49_21970</name>
</gene>
<feature type="transmembrane region" description="Helical" evidence="5">
    <location>
        <begin position="42"/>
        <end position="61"/>
    </location>
</feature>
<keyword evidence="6" id="KW-0614">Plasmid</keyword>
<dbReference type="GO" id="GO:0016020">
    <property type="term" value="C:membrane"/>
    <property type="evidence" value="ECO:0007669"/>
    <property type="project" value="UniProtKB-SubCell"/>
</dbReference>
<dbReference type="PANTHER" id="PTHR30249">
    <property type="entry name" value="PUTATIVE SEROTONIN TRANSPORTER"/>
    <property type="match status" value="1"/>
</dbReference>
<evidence type="ECO:0000256" key="4">
    <source>
        <dbReference type="ARBA" id="ARBA00023136"/>
    </source>
</evidence>
<accession>A0AAU7LXS2</accession>
<keyword evidence="3 5" id="KW-1133">Transmembrane helix</keyword>
<evidence type="ECO:0000256" key="2">
    <source>
        <dbReference type="ARBA" id="ARBA00022692"/>
    </source>
</evidence>